<comment type="caution">
    <text evidence="1">The sequence shown here is derived from an EMBL/GenBank/DDBJ whole genome shotgun (WGS) entry which is preliminary data.</text>
</comment>
<evidence type="ECO:0000313" key="2">
    <source>
        <dbReference type="Proteomes" id="UP000077051"/>
    </source>
</evidence>
<gene>
    <name evidence="1" type="ORF">MUCCIDRAFT_78381</name>
</gene>
<dbReference type="VEuPathDB" id="FungiDB:MUCCIDRAFT_78381"/>
<protein>
    <submittedName>
        <fullName evidence="1">Uncharacterized protein</fullName>
    </submittedName>
</protein>
<sequence>MPIFEDYFKKHNIQKWQQAKDAKPNIKPGMTDDMSALYDDIAQNKAQNLKSFKMLDILENIVEGLIEEEKATEGMSELGFYRPVTMIIEVLFRKSQFGLKDGETCSNASTKTCRQLNEELCDDQDTISTTIGRRIDLSMRVKAILITLFAMEKSQRTIATYCFILSMC</sequence>
<dbReference type="AlphaFoldDB" id="A0A162ZM82"/>
<keyword evidence="2" id="KW-1185">Reference proteome</keyword>
<proteinExistence type="predicted"/>
<evidence type="ECO:0000313" key="1">
    <source>
        <dbReference type="EMBL" id="OAD06577.1"/>
    </source>
</evidence>
<organism evidence="1 2">
    <name type="scientific">Mucor lusitanicus CBS 277.49</name>
    <dbReference type="NCBI Taxonomy" id="747725"/>
    <lineage>
        <taxon>Eukaryota</taxon>
        <taxon>Fungi</taxon>
        <taxon>Fungi incertae sedis</taxon>
        <taxon>Mucoromycota</taxon>
        <taxon>Mucoromycotina</taxon>
        <taxon>Mucoromycetes</taxon>
        <taxon>Mucorales</taxon>
        <taxon>Mucorineae</taxon>
        <taxon>Mucoraceae</taxon>
        <taxon>Mucor</taxon>
    </lineage>
</organism>
<accession>A0A162ZM82</accession>
<name>A0A162ZM82_MUCCL</name>
<dbReference type="OrthoDB" id="2279050at2759"/>
<reference evidence="1 2" key="1">
    <citation type="submission" date="2015-06" db="EMBL/GenBank/DDBJ databases">
        <title>Expansion of signal transduction pathways in fungi by whole-genome duplication.</title>
        <authorList>
            <consortium name="DOE Joint Genome Institute"/>
            <person name="Corrochano L.M."/>
            <person name="Kuo A."/>
            <person name="Marcet-Houben M."/>
            <person name="Polaino S."/>
            <person name="Salamov A."/>
            <person name="Villalobos J.M."/>
            <person name="Alvarez M.I."/>
            <person name="Avalos J."/>
            <person name="Benito E.P."/>
            <person name="Benoit I."/>
            <person name="Burger G."/>
            <person name="Camino L.P."/>
            <person name="Canovas D."/>
            <person name="Cerda-Olmedo E."/>
            <person name="Cheng J.-F."/>
            <person name="Dominguez A."/>
            <person name="Elias M."/>
            <person name="Eslava A.P."/>
            <person name="Glaser F."/>
            <person name="Grimwood J."/>
            <person name="Gutierrez G."/>
            <person name="Heitman J."/>
            <person name="Henrissat B."/>
            <person name="Iturriaga E.A."/>
            <person name="Lang B.F."/>
            <person name="Lavin J.L."/>
            <person name="Lee S."/>
            <person name="Li W."/>
            <person name="Lindquist E."/>
            <person name="Lopez-Garcia S."/>
            <person name="Luque E.M."/>
            <person name="Marcos A.T."/>
            <person name="Martin J."/>
            <person name="Mccluskey K."/>
            <person name="Medina H.R."/>
            <person name="Miralles-Duran A."/>
            <person name="Miyazaki A."/>
            <person name="Munoz-Torres E."/>
            <person name="Oguiza J.A."/>
            <person name="Ohm R."/>
            <person name="Olmedo M."/>
            <person name="Orejas M."/>
            <person name="Ortiz-Castellanos L."/>
            <person name="Pisabarro A.G."/>
            <person name="Rodriguez-Romero J."/>
            <person name="Ruiz-Herrera J."/>
            <person name="Ruiz-Vazquez R."/>
            <person name="Sanz C."/>
            <person name="Schackwitz W."/>
            <person name="Schmutz J."/>
            <person name="Shahriari M."/>
            <person name="Shelest E."/>
            <person name="Silva-Franco F."/>
            <person name="Soanes D."/>
            <person name="Syed K."/>
            <person name="Tagua V.G."/>
            <person name="Talbot N.J."/>
            <person name="Thon M."/>
            <person name="De Vries R.P."/>
            <person name="Wiebenga A."/>
            <person name="Yadav J.S."/>
            <person name="Braun E.L."/>
            <person name="Baker S."/>
            <person name="Garre V."/>
            <person name="Horwitz B."/>
            <person name="Torres-Martinez S."/>
            <person name="Idnurm A."/>
            <person name="Herrera-Estrella A."/>
            <person name="Gabaldon T."/>
            <person name="Grigoriev I.V."/>
        </authorList>
    </citation>
    <scope>NUCLEOTIDE SEQUENCE [LARGE SCALE GENOMIC DNA]</scope>
    <source>
        <strain evidence="1 2">CBS 277.49</strain>
    </source>
</reference>
<dbReference type="Proteomes" id="UP000077051">
    <property type="component" value="Unassembled WGS sequence"/>
</dbReference>
<dbReference type="EMBL" id="AMYB01000002">
    <property type="protein sequence ID" value="OAD06577.1"/>
    <property type="molecule type" value="Genomic_DNA"/>
</dbReference>